<dbReference type="EMBL" id="BLIV01000002">
    <property type="protein sequence ID" value="GFE49053.1"/>
    <property type="molecule type" value="Genomic_DNA"/>
</dbReference>
<dbReference type="InterPro" id="IPR023214">
    <property type="entry name" value="HAD_sf"/>
</dbReference>
<dbReference type="InterPro" id="IPR023198">
    <property type="entry name" value="PGP-like_dom2"/>
</dbReference>
<dbReference type="Pfam" id="PF00702">
    <property type="entry name" value="Hydrolase"/>
    <property type="match status" value="1"/>
</dbReference>
<organism evidence="5 6">
    <name type="scientific">Roseobacter cerasinus</name>
    <dbReference type="NCBI Taxonomy" id="2602289"/>
    <lineage>
        <taxon>Bacteria</taxon>
        <taxon>Pseudomonadati</taxon>
        <taxon>Pseudomonadota</taxon>
        <taxon>Alphaproteobacteria</taxon>
        <taxon>Rhodobacterales</taxon>
        <taxon>Roseobacteraceae</taxon>
        <taxon>Roseobacter</taxon>
    </lineage>
</organism>
<keyword evidence="3" id="KW-0479">Metal-binding</keyword>
<accession>A0A640VL82</accession>
<comment type="similarity">
    <text evidence="2">Belongs to the HAD-like hydrolase superfamily. CbbY/CbbZ/Gph/YieH family.</text>
</comment>
<comment type="caution">
    <text evidence="5">The sequence shown here is derived from an EMBL/GenBank/DDBJ whole genome shotgun (WGS) entry which is preliminary data.</text>
</comment>
<dbReference type="SFLD" id="SFLDS00003">
    <property type="entry name" value="Haloacid_Dehalogenase"/>
    <property type="match status" value="1"/>
</dbReference>
<dbReference type="Proteomes" id="UP000436522">
    <property type="component" value="Unassembled WGS sequence"/>
</dbReference>
<comment type="cofactor">
    <cofactor evidence="1">
        <name>Mg(2+)</name>
        <dbReference type="ChEBI" id="CHEBI:18420"/>
    </cofactor>
</comment>
<evidence type="ECO:0000256" key="2">
    <source>
        <dbReference type="ARBA" id="ARBA00006171"/>
    </source>
</evidence>
<dbReference type="GO" id="GO:0016787">
    <property type="term" value="F:hydrolase activity"/>
    <property type="evidence" value="ECO:0007669"/>
    <property type="project" value="UniProtKB-KW"/>
</dbReference>
<sequence length="216" mass="23158">MTLPPDLVIFDCDGVLVDSEPLTNVVIRDNLARHGLDLSLQEILGTFVGGTMAGVMREARAMGAQLPDDWVGRIYEEMFVVLAEKVEIVPGIVGVLDALDQASIPYAVGSNGPHRKMEITLGRTGLSDRLQGRVYSREDVANPKPAPDLYLQAAARAGVPPERAVVIEDSPTGARAAQAAGIRCFGYVADTDPARMTPFCEAVFDRMQVLPGLLGL</sequence>
<proteinExistence type="inferred from homology"/>
<keyword evidence="4" id="KW-0460">Magnesium</keyword>
<dbReference type="RefSeq" id="WP_159974949.1">
    <property type="nucleotide sequence ID" value="NZ_BLIV01000002.1"/>
</dbReference>
<dbReference type="GO" id="GO:0046872">
    <property type="term" value="F:metal ion binding"/>
    <property type="evidence" value="ECO:0007669"/>
    <property type="project" value="UniProtKB-KW"/>
</dbReference>
<dbReference type="PANTHER" id="PTHR46193">
    <property type="entry name" value="6-PHOSPHOGLUCONATE PHOSPHATASE"/>
    <property type="match status" value="1"/>
</dbReference>
<dbReference type="Gene3D" id="1.10.150.240">
    <property type="entry name" value="Putative phosphatase, domain 2"/>
    <property type="match status" value="1"/>
</dbReference>
<evidence type="ECO:0000256" key="1">
    <source>
        <dbReference type="ARBA" id="ARBA00001946"/>
    </source>
</evidence>
<evidence type="ECO:0000313" key="5">
    <source>
        <dbReference type="EMBL" id="GFE49053.1"/>
    </source>
</evidence>
<dbReference type="InterPro" id="IPR051600">
    <property type="entry name" value="Beta-PGM-like"/>
</dbReference>
<evidence type="ECO:0000256" key="4">
    <source>
        <dbReference type="ARBA" id="ARBA00022842"/>
    </source>
</evidence>
<dbReference type="OrthoDB" id="9797743at2"/>
<protein>
    <submittedName>
        <fullName evidence="5">Hydrolase</fullName>
    </submittedName>
</protein>
<dbReference type="Gene3D" id="3.40.50.1000">
    <property type="entry name" value="HAD superfamily/HAD-like"/>
    <property type="match status" value="1"/>
</dbReference>
<evidence type="ECO:0000313" key="6">
    <source>
        <dbReference type="Proteomes" id="UP000436522"/>
    </source>
</evidence>
<keyword evidence="5" id="KW-0378">Hydrolase</keyword>
<keyword evidence="6" id="KW-1185">Reference proteome</keyword>
<dbReference type="PANTHER" id="PTHR46193:SF10">
    <property type="entry name" value="6-PHOSPHOGLUCONATE PHOSPHATASE"/>
    <property type="match status" value="1"/>
</dbReference>
<name>A0A640VL82_9RHOB</name>
<dbReference type="SUPFAM" id="SSF56784">
    <property type="entry name" value="HAD-like"/>
    <property type="match status" value="1"/>
</dbReference>
<evidence type="ECO:0000256" key="3">
    <source>
        <dbReference type="ARBA" id="ARBA00022723"/>
    </source>
</evidence>
<dbReference type="SFLD" id="SFLDG01129">
    <property type="entry name" value="C1.5:_HAD__Beta-PGM__Phosphata"/>
    <property type="match status" value="1"/>
</dbReference>
<dbReference type="AlphaFoldDB" id="A0A640VL82"/>
<dbReference type="NCBIfam" id="TIGR01509">
    <property type="entry name" value="HAD-SF-IA-v3"/>
    <property type="match status" value="1"/>
</dbReference>
<reference evidence="5 6" key="1">
    <citation type="submission" date="2019-12" db="EMBL/GenBank/DDBJ databases">
        <title>Roseobacter cerasinus sp. nov., isolated from seawater around aquaculture.</title>
        <authorList>
            <person name="Muramatsu S."/>
            <person name="Takabe Y."/>
            <person name="Mori K."/>
            <person name="Takaichi S."/>
            <person name="Hanada S."/>
        </authorList>
    </citation>
    <scope>NUCLEOTIDE SEQUENCE [LARGE SCALE GENOMIC DNA]</scope>
    <source>
        <strain evidence="5 6">AI77</strain>
    </source>
</reference>
<dbReference type="InterPro" id="IPR006439">
    <property type="entry name" value="HAD-SF_hydro_IA"/>
</dbReference>
<dbReference type="InterPro" id="IPR036412">
    <property type="entry name" value="HAD-like_sf"/>
</dbReference>
<dbReference type="CDD" id="cd07526">
    <property type="entry name" value="HAD_BPGM_like"/>
    <property type="match status" value="1"/>
</dbReference>
<gene>
    <name evidence="5" type="ORF">So717_08060</name>
</gene>